<organism evidence="1">
    <name type="scientific">Vitis vinifera</name>
    <name type="common">Grape</name>
    <dbReference type="NCBI Taxonomy" id="29760"/>
    <lineage>
        <taxon>Eukaryota</taxon>
        <taxon>Viridiplantae</taxon>
        <taxon>Streptophyta</taxon>
        <taxon>Embryophyta</taxon>
        <taxon>Tracheophyta</taxon>
        <taxon>Spermatophyta</taxon>
        <taxon>Magnoliopsida</taxon>
        <taxon>eudicotyledons</taxon>
        <taxon>Gunneridae</taxon>
        <taxon>Pentapetalae</taxon>
        <taxon>rosids</taxon>
        <taxon>Vitales</taxon>
        <taxon>Vitaceae</taxon>
        <taxon>Viteae</taxon>
        <taxon>Vitis</taxon>
    </lineage>
</organism>
<proteinExistence type="predicted"/>
<dbReference type="AlphaFoldDB" id="A5C8D9"/>
<protein>
    <submittedName>
        <fullName evidence="1">Uncharacterized protein</fullName>
    </submittedName>
</protein>
<evidence type="ECO:0000313" key="1">
    <source>
        <dbReference type="EMBL" id="CAN62184.1"/>
    </source>
</evidence>
<accession>A5C8D9</accession>
<gene>
    <name evidence="1" type="ORF">VITISV_014122</name>
</gene>
<name>A5C8D9_VITVI</name>
<dbReference type="EMBL" id="AM485884">
    <property type="protein sequence ID" value="CAN62184.1"/>
    <property type="molecule type" value="Genomic_DNA"/>
</dbReference>
<sequence length="236" mass="26827">MRDLLPRDDPLLRKCIDLMDALARSTINWARSVEQVTGCRQDNPHSEFGSREKLCAVKEKGFDGTIGETNVVSVHGGGQDRRRESIERLDHISHRGIEDSLDVLFNFKLFNLTRFFISTDNFFISVLDKSRYCKETKLEISNGNSTILVFDKLNTLGLGINWKKPLLIIFKSVLKSRRSVERLGHVGDPVNFSIRLPISEILSVDVHLTNSGAWGVVVGLGNATFHWQWFCLKVRK</sequence>
<reference evidence="1" key="1">
    <citation type="journal article" date="2007" name="PLoS ONE">
        <title>The first genome sequence of an elite grapevine cultivar (Pinot noir Vitis vinifera L.): coping with a highly heterozygous genome.</title>
        <authorList>
            <person name="Velasco R."/>
            <person name="Zharkikh A."/>
            <person name="Troggio M."/>
            <person name="Cartwright D.A."/>
            <person name="Cestaro A."/>
            <person name="Pruss D."/>
            <person name="Pindo M."/>
            <person name="FitzGerald L.M."/>
            <person name="Vezzulli S."/>
            <person name="Reid J."/>
            <person name="Malacarne G."/>
            <person name="Iliev D."/>
            <person name="Coppola G."/>
            <person name="Wardell B."/>
            <person name="Micheletti D."/>
            <person name="Macalma T."/>
            <person name="Facci M."/>
            <person name="Mitchell J.T."/>
            <person name="Perazzolli M."/>
            <person name="Eldredge G."/>
            <person name="Gatto P."/>
            <person name="Oyzerski R."/>
            <person name="Moretto M."/>
            <person name="Gutin N."/>
            <person name="Stefanini M."/>
            <person name="Chen Y."/>
            <person name="Segala C."/>
            <person name="Davenport C."/>
            <person name="Dematte L."/>
            <person name="Mraz A."/>
            <person name="Battilana J."/>
            <person name="Stormo K."/>
            <person name="Costa F."/>
            <person name="Tao Q."/>
            <person name="Si-Ammour A."/>
            <person name="Harkins T."/>
            <person name="Lackey A."/>
            <person name="Perbost C."/>
            <person name="Taillon B."/>
            <person name="Stella A."/>
            <person name="Solovyev V."/>
            <person name="Fawcett J.A."/>
            <person name="Sterck L."/>
            <person name="Vandepoele K."/>
            <person name="Grando S.M."/>
            <person name="Toppo S."/>
            <person name="Moser C."/>
            <person name="Lanchbury J."/>
            <person name="Bogden R."/>
            <person name="Skolnick M."/>
            <person name="Sgaramella V."/>
            <person name="Bhatnagar S.K."/>
            <person name="Fontana P."/>
            <person name="Gutin A."/>
            <person name="Van de Peer Y."/>
            <person name="Salamini F."/>
            <person name="Viola R."/>
        </authorList>
    </citation>
    <scope>NUCLEOTIDE SEQUENCE</scope>
</reference>